<dbReference type="AlphaFoldDB" id="A0A6P8IUT3"/>
<keyword evidence="5" id="KW-1133">Transmembrane helix</keyword>
<keyword evidence="4" id="KW-0812">Transmembrane</keyword>
<protein>
    <recommendedName>
        <fullName evidence="9">Carbohydrate sulfotransferase</fullName>
        <ecNumber evidence="9">2.8.2.-</ecNumber>
    </recommendedName>
</protein>
<evidence type="ECO:0000256" key="7">
    <source>
        <dbReference type="ARBA" id="ARBA00023136"/>
    </source>
</evidence>
<evidence type="ECO:0000256" key="9">
    <source>
        <dbReference type="RuleBase" id="RU364020"/>
    </source>
</evidence>
<dbReference type="GO" id="GO:0000139">
    <property type="term" value="C:Golgi membrane"/>
    <property type="evidence" value="ECO:0007669"/>
    <property type="project" value="UniProtKB-SubCell"/>
</dbReference>
<dbReference type="InterPro" id="IPR018011">
    <property type="entry name" value="Carb_sulfotrans_8-10"/>
</dbReference>
<dbReference type="PANTHER" id="PTHR12137">
    <property type="entry name" value="CARBOHYDRATE SULFOTRANSFERASE"/>
    <property type="match status" value="1"/>
</dbReference>
<proteinExistence type="inferred from homology"/>
<reference evidence="11" key="1">
    <citation type="submission" date="2025-08" db="UniProtKB">
        <authorList>
            <consortium name="RefSeq"/>
        </authorList>
    </citation>
    <scope>IDENTIFICATION</scope>
    <source>
        <tissue evidence="11">Tentacle</tissue>
    </source>
</reference>
<dbReference type="InParanoid" id="A0A6P8IUT3"/>
<dbReference type="EC" id="2.8.2.-" evidence="9"/>
<dbReference type="InterPro" id="IPR005331">
    <property type="entry name" value="Sulfotransferase"/>
</dbReference>
<gene>
    <name evidence="11" type="primary">LOC116304354</name>
</gene>
<evidence type="ECO:0000256" key="1">
    <source>
        <dbReference type="ARBA" id="ARBA00004323"/>
    </source>
</evidence>
<evidence type="ECO:0000256" key="3">
    <source>
        <dbReference type="ARBA" id="ARBA00022679"/>
    </source>
</evidence>
<evidence type="ECO:0000256" key="8">
    <source>
        <dbReference type="ARBA" id="ARBA00023180"/>
    </source>
</evidence>
<keyword evidence="9" id="KW-0119">Carbohydrate metabolism</keyword>
<keyword evidence="6 9" id="KW-0333">Golgi apparatus</keyword>
<evidence type="ECO:0000313" key="10">
    <source>
        <dbReference type="Proteomes" id="UP000515163"/>
    </source>
</evidence>
<keyword evidence="8 9" id="KW-0325">Glycoprotein</keyword>
<evidence type="ECO:0000256" key="2">
    <source>
        <dbReference type="ARBA" id="ARBA00006339"/>
    </source>
</evidence>
<dbReference type="KEGG" id="aten:116304354"/>
<name>A0A6P8IUT3_ACTTE</name>
<evidence type="ECO:0000256" key="6">
    <source>
        <dbReference type="ARBA" id="ARBA00023034"/>
    </source>
</evidence>
<dbReference type="Pfam" id="PF03567">
    <property type="entry name" value="Sulfotransfer_2"/>
    <property type="match status" value="1"/>
</dbReference>
<dbReference type="Proteomes" id="UP000515163">
    <property type="component" value="Unplaced"/>
</dbReference>
<keyword evidence="3 9" id="KW-0808">Transferase</keyword>
<evidence type="ECO:0000256" key="5">
    <source>
        <dbReference type="ARBA" id="ARBA00022989"/>
    </source>
</evidence>
<keyword evidence="7" id="KW-0472">Membrane</keyword>
<evidence type="ECO:0000256" key="4">
    <source>
        <dbReference type="ARBA" id="ARBA00022692"/>
    </source>
</evidence>
<dbReference type="PANTHER" id="PTHR12137:SF54">
    <property type="entry name" value="CARBOHYDRATE SULFOTRANSFERASE"/>
    <property type="match status" value="1"/>
</dbReference>
<dbReference type="GO" id="GO:0008146">
    <property type="term" value="F:sulfotransferase activity"/>
    <property type="evidence" value="ECO:0007669"/>
    <property type="project" value="InterPro"/>
</dbReference>
<keyword evidence="9" id="KW-0735">Signal-anchor</keyword>
<dbReference type="GO" id="GO:0016051">
    <property type="term" value="P:carbohydrate biosynthetic process"/>
    <property type="evidence" value="ECO:0007669"/>
    <property type="project" value="InterPro"/>
</dbReference>
<comment type="subcellular location">
    <subcellularLocation>
        <location evidence="1 9">Golgi apparatus membrane</location>
        <topology evidence="1 9">Single-pass type II membrane protein</topology>
    </subcellularLocation>
</comment>
<dbReference type="OrthoDB" id="2019940at2759"/>
<evidence type="ECO:0000313" key="11">
    <source>
        <dbReference type="RefSeq" id="XP_031569940.1"/>
    </source>
</evidence>
<comment type="similarity">
    <text evidence="2 9">Belongs to the sulfotransferase 2 family.</text>
</comment>
<keyword evidence="10" id="KW-1185">Reference proteome</keyword>
<sequence>MLNVMRKPKGISLKRVVLLLIILLLTINGLRLVFTNSFLAEKPKHVTISKNIKVNRTQNLRTKITKQICQKYGLDKDNNFKSLKASKRLKTVIVDDKHKILFCYLPKVASGNWKKIFLVLKGEFQDVNDIEPTVAHKEDLLKTLGNSTFEEIRKKIKTYESYVVVREPMSRLLSAYLNKIYYDYTGKFHRLFGEKITKYSGRIIGDRKVQNKISFAEFVEFLTKAPAKEAFEIHWERMHKLCNPCLINYTLIGRYENLLEDAQVIIESIVRKTSILFPTYTSVQDTSSLMESYFSQITERQLERLLSLYELDYLLFDYPKPVHLFKIVKKERNEELN</sequence>
<dbReference type="RefSeq" id="XP_031569940.1">
    <property type="nucleotide sequence ID" value="XM_031714080.1"/>
</dbReference>
<dbReference type="GeneID" id="116304354"/>
<organism evidence="10 11">
    <name type="scientific">Actinia tenebrosa</name>
    <name type="common">Australian red waratah sea anemone</name>
    <dbReference type="NCBI Taxonomy" id="6105"/>
    <lineage>
        <taxon>Eukaryota</taxon>
        <taxon>Metazoa</taxon>
        <taxon>Cnidaria</taxon>
        <taxon>Anthozoa</taxon>
        <taxon>Hexacorallia</taxon>
        <taxon>Actiniaria</taxon>
        <taxon>Actiniidae</taxon>
        <taxon>Actinia</taxon>
    </lineage>
</organism>
<accession>A0A6P8IUT3</accession>